<evidence type="ECO:0000313" key="4">
    <source>
        <dbReference type="EMBL" id="MDT0532591.1"/>
    </source>
</evidence>
<evidence type="ECO:0000313" key="5">
    <source>
        <dbReference type="Proteomes" id="UP001180973"/>
    </source>
</evidence>
<dbReference type="RefSeq" id="WP_311414323.1">
    <property type="nucleotide sequence ID" value="NZ_JAVRFL010000042.1"/>
</dbReference>
<sequence>MVDSPTAASRPSSDAEPHPAAPAEPDEARHAEVYAALHADAVATLSRWEPTGPAAAEARDRTVALLAAGPVAMSRAHRPGHVTASALVLDATGSRVLLCLHGKFRRWVQLGGHCEPADRTLAAAALREAGEESGIVGLRIDPVPIDVDIHPVSCQGGSLHHDVRFAVLAPPGAVERVSEESEALGWFPPDRLPEPLAGGTAHLVAPALATLRRAPLRPVP</sequence>
<feature type="domain" description="Nudix hydrolase" evidence="3">
    <location>
        <begin position="79"/>
        <end position="209"/>
    </location>
</feature>
<comment type="caution">
    <text evidence="4">The sequence shown here is derived from an EMBL/GenBank/DDBJ whole genome shotgun (WGS) entry which is preliminary data.</text>
</comment>
<dbReference type="EMBL" id="JAVRFL010000042">
    <property type="protein sequence ID" value="MDT0532591.1"/>
    <property type="molecule type" value="Genomic_DNA"/>
</dbReference>
<name>A0ABU2X310_9ACTN</name>
<dbReference type="SUPFAM" id="SSF55811">
    <property type="entry name" value="Nudix"/>
    <property type="match status" value="1"/>
</dbReference>
<gene>
    <name evidence="4" type="ORF">RM555_26675</name>
</gene>
<feature type="compositionally biased region" description="Polar residues" evidence="2">
    <location>
        <begin position="1"/>
        <end position="12"/>
    </location>
</feature>
<dbReference type="CDD" id="cd03674">
    <property type="entry name" value="NUDIX_Hydrolase"/>
    <property type="match status" value="1"/>
</dbReference>
<reference evidence="4" key="1">
    <citation type="submission" date="2023-09" db="EMBL/GenBank/DDBJ databases">
        <title>30 novel species of actinomycetes from the DSMZ collection.</title>
        <authorList>
            <person name="Nouioui I."/>
        </authorList>
    </citation>
    <scope>NUCLEOTIDE SEQUENCE</scope>
    <source>
        <strain evidence="4">DSM 115977</strain>
    </source>
</reference>
<evidence type="ECO:0000256" key="1">
    <source>
        <dbReference type="ARBA" id="ARBA00005582"/>
    </source>
</evidence>
<dbReference type="Gene3D" id="3.90.79.10">
    <property type="entry name" value="Nucleoside Triphosphate Pyrophosphohydrolase"/>
    <property type="match status" value="1"/>
</dbReference>
<evidence type="ECO:0000259" key="3">
    <source>
        <dbReference type="PROSITE" id="PS51462"/>
    </source>
</evidence>
<keyword evidence="5" id="KW-1185">Reference proteome</keyword>
<dbReference type="PANTHER" id="PTHR43736:SF1">
    <property type="entry name" value="DIHYDRONEOPTERIN TRIPHOSPHATE DIPHOSPHATASE"/>
    <property type="match status" value="1"/>
</dbReference>
<dbReference type="PROSITE" id="PS51462">
    <property type="entry name" value="NUDIX"/>
    <property type="match status" value="1"/>
</dbReference>
<dbReference type="PANTHER" id="PTHR43736">
    <property type="entry name" value="ADP-RIBOSE PYROPHOSPHATASE"/>
    <property type="match status" value="1"/>
</dbReference>
<feature type="region of interest" description="Disordered" evidence="2">
    <location>
        <begin position="1"/>
        <end position="27"/>
    </location>
</feature>
<dbReference type="Pfam" id="PF00293">
    <property type="entry name" value="NUDIX"/>
    <property type="match status" value="1"/>
</dbReference>
<dbReference type="InterPro" id="IPR015797">
    <property type="entry name" value="NUDIX_hydrolase-like_dom_sf"/>
</dbReference>
<comment type="similarity">
    <text evidence="1">Belongs to the Nudix hydrolase family.</text>
</comment>
<evidence type="ECO:0000256" key="2">
    <source>
        <dbReference type="SAM" id="MobiDB-lite"/>
    </source>
</evidence>
<protein>
    <submittedName>
        <fullName evidence="4">NUDIX domain-containing protein</fullName>
    </submittedName>
</protein>
<proteinExistence type="inferred from homology"/>
<accession>A0ABU2X310</accession>
<dbReference type="InterPro" id="IPR000086">
    <property type="entry name" value="NUDIX_hydrolase_dom"/>
</dbReference>
<organism evidence="4 5">
    <name type="scientific">Micromonospora reichwaldensis</name>
    <dbReference type="NCBI Taxonomy" id="3075516"/>
    <lineage>
        <taxon>Bacteria</taxon>
        <taxon>Bacillati</taxon>
        <taxon>Actinomycetota</taxon>
        <taxon>Actinomycetes</taxon>
        <taxon>Micromonosporales</taxon>
        <taxon>Micromonosporaceae</taxon>
        <taxon>Micromonospora</taxon>
    </lineage>
</organism>
<dbReference type="Proteomes" id="UP001180973">
    <property type="component" value="Unassembled WGS sequence"/>
</dbReference>